<organism evidence="3 4">
    <name type="scientific">Cryobacterium melibiosiphilum</name>
    <dbReference type="NCBI Taxonomy" id="995039"/>
    <lineage>
        <taxon>Bacteria</taxon>
        <taxon>Bacillati</taxon>
        <taxon>Actinomycetota</taxon>
        <taxon>Actinomycetes</taxon>
        <taxon>Micrococcales</taxon>
        <taxon>Microbacteriaceae</taxon>
        <taxon>Cryobacterium</taxon>
    </lineage>
</organism>
<evidence type="ECO:0000313" key="4">
    <source>
        <dbReference type="Proteomes" id="UP000272015"/>
    </source>
</evidence>
<accession>A0A3A5N3B0</accession>
<evidence type="ECO:0000313" key="3">
    <source>
        <dbReference type="EMBL" id="RJT91784.1"/>
    </source>
</evidence>
<evidence type="ECO:0000256" key="1">
    <source>
        <dbReference type="ARBA" id="ARBA00008791"/>
    </source>
</evidence>
<dbReference type="PANTHER" id="PTHR46553">
    <property type="entry name" value="ADENINE NUCLEOTIDE ALPHA HYDROLASES-LIKE SUPERFAMILY PROTEIN"/>
    <property type="match status" value="1"/>
</dbReference>
<dbReference type="InterPro" id="IPR006016">
    <property type="entry name" value="UspA"/>
</dbReference>
<dbReference type="OrthoDB" id="6174426at2"/>
<dbReference type="InterPro" id="IPR014729">
    <property type="entry name" value="Rossmann-like_a/b/a_fold"/>
</dbReference>
<dbReference type="Pfam" id="PF00582">
    <property type="entry name" value="Usp"/>
    <property type="match status" value="1"/>
</dbReference>
<reference evidence="3 4" key="1">
    <citation type="submission" date="2018-09" db="EMBL/GenBank/DDBJ databases">
        <title>Novel species of Cryobacterium.</title>
        <authorList>
            <person name="Liu Q."/>
            <person name="Xin Y.-H."/>
        </authorList>
    </citation>
    <scope>NUCLEOTIDE SEQUENCE [LARGE SCALE GENOMIC DNA]</scope>
    <source>
        <strain evidence="3 4">Hh39</strain>
    </source>
</reference>
<dbReference type="InterPro" id="IPR006015">
    <property type="entry name" value="Universal_stress_UspA"/>
</dbReference>
<dbReference type="Proteomes" id="UP000272015">
    <property type="component" value="Unassembled WGS sequence"/>
</dbReference>
<proteinExistence type="inferred from homology"/>
<evidence type="ECO:0000259" key="2">
    <source>
        <dbReference type="Pfam" id="PF00582"/>
    </source>
</evidence>
<comment type="caution">
    <text evidence="3">The sequence shown here is derived from an EMBL/GenBank/DDBJ whole genome shotgun (WGS) entry which is preliminary data.</text>
</comment>
<dbReference type="EMBL" id="QZVS01000040">
    <property type="protein sequence ID" value="RJT91784.1"/>
    <property type="molecule type" value="Genomic_DNA"/>
</dbReference>
<gene>
    <name evidence="3" type="ORF">D6T64_01225</name>
</gene>
<protein>
    <submittedName>
        <fullName evidence="3">Universal stress protein</fullName>
    </submittedName>
</protein>
<dbReference type="SUPFAM" id="SSF52402">
    <property type="entry name" value="Adenine nucleotide alpha hydrolases-like"/>
    <property type="match status" value="1"/>
</dbReference>
<comment type="similarity">
    <text evidence="1">Belongs to the universal stress protein A family.</text>
</comment>
<sequence length="183" mass="18958">MDDRGNNYSGTAGSNDLDAAQIRLTTVHRSLGRIVVGVDGVSGSGAALDWAVSEAQLRGVPIHVVMTWQESQIYGADGIGTLGMNPLEDTARELSTATSREVAQLAENASRGHDVMITSEAVEGHPAEALLLAAEDAAMLVVGSRGHGGLAGVLLGSVGQHVVPHARCPVVVVPDLMHEADRP</sequence>
<dbReference type="PRINTS" id="PR01438">
    <property type="entry name" value="UNVRSLSTRESS"/>
</dbReference>
<feature type="domain" description="UspA" evidence="2">
    <location>
        <begin position="33"/>
        <end position="174"/>
    </location>
</feature>
<dbReference type="RefSeq" id="WP_119970674.1">
    <property type="nucleotide sequence ID" value="NZ_JBHSQA010000038.1"/>
</dbReference>
<dbReference type="AlphaFoldDB" id="A0A3A5N3B0"/>
<dbReference type="Gene3D" id="3.40.50.620">
    <property type="entry name" value="HUPs"/>
    <property type="match status" value="1"/>
</dbReference>
<keyword evidence="4" id="KW-1185">Reference proteome</keyword>
<dbReference type="PANTHER" id="PTHR46553:SF3">
    <property type="entry name" value="ADENINE NUCLEOTIDE ALPHA HYDROLASES-LIKE SUPERFAMILY PROTEIN"/>
    <property type="match status" value="1"/>
</dbReference>
<name>A0A3A5N3B0_9MICO</name>